<dbReference type="InterPro" id="IPR011990">
    <property type="entry name" value="TPR-like_helical_dom_sf"/>
</dbReference>
<evidence type="ECO:0000256" key="1">
    <source>
        <dbReference type="ARBA" id="ARBA00004442"/>
    </source>
</evidence>
<keyword evidence="5" id="KW-0998">Cell outer membrane</keyword>
<comment type="subcellular location">
    <subcellularLocation>
        <location evidence="1">Cell outer membrane</location>
    </subcellularLocation>
</comment>
<evidence type="ECO:0000259" key="6">
    <source>
        <dbReference type="Pfam" id="PF07980"/>
    </source>
</evidence>
<dbReference type="SUPFAM" id="SSF48452">
    <property type="entry name" value="TPR-like"/>
    <property type="match status" value="1"/>
</dbReference>
<dbReference type="EMBL" id="CP107006">
    <property type="protein sequence ID" value="UYQ91188.1"/>
    <property type="molecule type" value="Genomic_DNA"/>
</dbReference>
<dbReference type="InterPro" id="IPR012944">
    <property type="entry name" value="SusD_RagB_dom"/>
</dbReference>
<proteinExistence type="inferred from homology"/>
<evidence type="ECO:0000313" key="7">
    <source>
        <dbReference type="EMBL" id="UYQ91188.1"/>
    </source>
</evidence>
<protein>
    <submittedName>
        <fullName evidence="7">RagB/SusD family nutrient uptake outer membrane protein</fullName>
    </submittedName>
</protein>
<keyword evidence="3" id="KW-0732">Signal</keyword>
<dbReference type="RefSeq" id="WP_264279664.1">
    <property type="nucleotide sequence ID" value="NZ_CP107006.1"/>
</dbReference>
<reference evidence="7" key="1">
    <citation type="submission" date="2022-10" db="EMBL/GenBank/DDBJ databases">
        <title>Chitinophaga sp. nov., isolated from soil.</title>
        <authorList>
            <person name="Jeon C.O."/>
        </authorList>
    </citation>
    <scope>NUCLEOTIDE SEQUENCE</scope>
    <source>
        <strain evidence="7">R8</strain>
    </source>
</reference>
<dbReference type="Proteomes" id="UP001162741">
    <property type="component" value="Chromosome"/>
</dbReference>
<dbReference type="Pfam" id="PF07980">
    <property type="entry name" value="SusD_RagB"/>
    <property type="match status" value="1"/>
</dbReference>
<evidence type="ECO:0000256" key="4">
    <source>
        <dbReference type="ARBA" id="ARBA00023136"/>
    </source>
</evidence>
<evidence type="ECO:0000256" key="3">
    <source>
        <dbReference type="ARBA" id="ARBA00022729"/>
    </source>
</evidence>
<keyword evidence="4" id="KW-0472">Membrane</keyword>
<keyword evidence="8" id="KW-1185">Reference proteome</keyword>
<evidence type="ECO:0000256" key="5">
    <source>
        <dbReference type="ARBA" id="ARBA00023237"/>
    </source>
</evidence>
<comment type="similarity">
    <text evidence="2">Belongs to the SusD family.</text>
</comment>
<dbReference type="Gene3D" id="1.25.40.390">
    <property type="match status" value="1"/>
</dbReference>
<evidence type="ECO:0000256" key="2">
    <source>
        <dbReference type="ARBA" id="ARBA00006275"/>
    </source>
</evidence>
<organism evidence="7 8">
    <name type="scientific">Chitinophaga horti</name>
    <dbReference type="NCBI Taxonomy" id="2920382"/>
    <lineage>
        <taxon>Bacteria</taxon>
        <taxon>Pseudomonadati</taxon>
        <taxon>Bacteroidota</taxon>
        <taxon>Chitinophagia</taxon>
        <taxon>Chitinophagales</taxon>
        <taxon>Chitinophagaceae</taxon>
        <taxon>Chitinophaga</taxon>
    </lineage>
</organism>
<name>A0ABY6IUZ0_9BACT</name>
<feature type="domain" description="RagB/SusD" evidence="6">
    <location>
        <begin position="12"/>
        <end position="91"/>
    </location>
</feature>
<gene>
    <name evidence="7" type="ORF">MKQ68_13920</name>
</gene>
<accession>A0ABY6IUZ0</accession>
<sequence>MYRVNQYPAFANVAYARNALMFERRLELALEGHRFYDLVRWGTAKTVLESYSAFEGGILSSFAGLTFDASDAIYPIPQQQIDRSQGVLTQN</sequence>
<evidence type="ECO:0000313" key="8">
    <source>
        <dbReference type="Proteomes" id="UP001162741"/>
    </source>
</evidence>